<comment type="caution">
    <text evidence="3">The sequence shown here is derived from an EMBL/GenBank/DDBJ whole genome shotgun (WGS) entry which is preliminary data.</text>
</comment>
<dbReference type="AlphaFoldDB" id="A0A916XEY2"/>
<dbReference type="InterPro" id="IPR013424">
    <property type="entry name" value="Ice-binding_C"/>
</dbReference>
<proteinExistence type="predicted"/>
<keyword evidence="1" id="KW-0732">Signal</keyword>
<reference evidence="3" key="1">
    <citation type="journal article" date="2014" name="Int. J. Syst. Evol. Microbiol.">
        <title>Complete genome sequence of Corynebacterium casei LMG S-19264T (=DSM 44701T), isolated from a smear-ripened cheese.</title>
        <authorList>
            <consortium name="US DOE Joint Genome Institute (JGI-PGF)"/>
            <person name="Walter F."/>
            <person name="Albersmeier A."/>
            <person name="Kalinowski J."/>
            <person name="Ruckert C."/>
        </authorList>
    </citation>
    <scope>NUCLEOTIDE SEQUENCE</scope>
    <source>
        <strain evidence="3">CGMCC 1.10998</strain>
    </source>
</reference>
<feature type="signal peptide" evidence="1">
    <location>
        <begin position="1"/>
        <end position="21"/>
    </location>
</feature>
<dbReference type="NCBIfam" id="TIGR02595">
    <property type="entry name" value="PEP_CTERM"/>
    <property type="match status" value="1"/>
</dbReference>
<reference evidence="3" key="2">
    <citation type="submission" date="2020-09" db="EMBL/GenBank/DDBJ databases">
        <authorList>
            <person name="Sun Q."/>
            <person name="Zhou Y."/>
        </authorList>
    </citation>
    <scope>NUCLEOTIDE SEQUENCE</scope>
    <source>
        <strain evidence="3">CGMCC 1.10998</strain>
    </source>
</reference>
<dbReference type="Proteomes" id="UP000637423">
    <property type="component" value="Unassembled WGS sequence"/>
</dbReference>
<organism evidence="3 4">
    <name type="scientific">Undibacterium terreum</name>
    <dbReference type="NCBI Taxonomy" id="1224302"/>
    <lineage>
        <taxon>Bacteria</taxon>
        <taxon>Pseudomonadati</taxon>
        <taxon>Pseudomonadota</taxon>
        <taxon>Betaproteobacteria</taxon>
        <taxon>Burkholderiales</taxon>
        <taxon>Oxalobacteraceae</taxon>
        <taxon>Undibacterium</taxon>
    </lineage>
</organism>
<accession>A0A916XEY2</accession>
<keyword evidence="4" id="KW-1185">Reference proteome</keyword>
<evidence type="ECO:0000313" key="3">
    <source>
        <dbReference type="EMBL" id="GGC68605.1"/>
    </source>
</evidence>
<dbReference type="NCBIfam" id="NF038128">
    <property type="entry name" value="choice_anch_J"/>
    <property type="match status" value="1"/>
</dbReference>
<evidence type="ECO:0000256" key="1">
    <source>
        <dbReference type="SAM" id="SignalP"/>
    </source>
</evidence>
<dbReference type="EMBL" id="BMED01000001">
    <property type="protein sequence ID" value="GGC68605.1"/>
    <property type="molecule type" value="Genomic_DNA"/>
</dbReference>
<dbReference type="RefSeq" id="WP_188565249.1">
    <property type="nucleotide sequence ID" value="NZ_BMED01000001.1"/>
</dbReference>
<sequence>MKFKPLLAGLAAFSLVASAQATDILSENFDSFSSLAGKGWVVSNKGQFPNPDLSASWSQGSPGSAFNSQSGAADSYAGVSYASAFGNVIDNWLFSPVFNLAAGETVTFYTRSHGDLPDRLQVSLSGNGASTNTSDFTSLLFDLNPTYTADGFPTDWFKVQFTIPTFSGSGTGRLGFRFYIADASANGDYIGLDTFSVVPEPATVMTLGIGMLGLLAMRRRNKSL</sequence>
<evidence type="ECO:0000259" key="2">
    <source>
        <dbReference type="Pfam" id="PF07589"/>
    </source>
</evidence>
<feature type="chain" id="PRO_5036903356" description="Ice-binding protein C-terminal domain-containing protein" evidence="1">
    <location>
        <begin position="22"/>
        <end position="224"/>
    </location>
</feature>
<feature type="domain" description="Ice-binding protein C-terminal" evidence="2">
    <location>
        <begin position="198"/>
        <end position="220"/>
    </location>
</feature>
<dbReference type="Pfam" id="PF07589">
    <property type="entry name" value="PEP-CTERM"/>
    <property type="match status" value="1"/>
</dbReference>
<dbReference type="Gene3D" id="2.60.120.200">
    <property type="match status" value="1"/>
</dbReference>
<protein>
    <recommendedName>
        <fullName evidence="2">Ice-binding protein C-terminal domain-containing protein</fullName>
    </recommendedName>
</protein>
<evidence type="ECO:0000313" key="4">
    <source>
        <dbReference type="Proteomes" id="UP000637423"/>
    </source>
</evidence>
<name>A0A916XEY2_9BURK</name>
<gene>
    <name evidence="3" type="ORF">GCM10011396_14560</name>
</gene>